<dbReference type="AlphaFoldDB" id="A0A6H1ZN17"/>
<evidence type="ECO:0000313" key="4">
    <source>
        <dbReference type="EMBL" id="QJH99487.1"/>
    </source>
</evidence>
<sequence length="282" mass="28569">MATVYSRTSVVYVKLATLAADINTAIETLEVSDFVLQGTEFRDVLDAAGVSHKIVLLHAIERHLLPGGVIFPVSAEDRYSVGYVRFSGVTADAQTVTIQGRVYEFDIGGAVAPGSVAVDISGGASATQSVTALVAAINGDAGASVEALADTAGACCVLIGKAAVTAFTLATTCINGVVSGAAMVGGVAAGDRFFVEGSYTVTAADVTAWAAGDEVPILGMDDPGATPDIGYVQVMDATGGFGALPGLVARVAQIDANNWVLLLADPLVTLAATDVIRSRMIA</sequence>
<evidence type="ECO:0000313" key="1">
    <source>
        <dbReference type="EMBL" id="QJA48954.1"/>
    </source>
</evidence>
<accession>A0A6H1ZN17</accession>
<gene>
    <name evidence="3" type="ORF">MM415A00178_0027</name>
    <name evidence="2" type="ORF">MM415B00368_0027</name>
    <name evidence="1" type="ORF">TM448A01202_0004</name>
    <name evidence="4" type="ORF">TM448B01602_0004</name>
</gene>
<dbReference type="EMBL" id="MT141547">
    <property type="protein sequence ID" value="QJA65992.1"/>
    <property type="molecule type" value="Genomic_DNA"/>
</dbReference>
<dbReference type="EMBL" id="MT142532">
    <property type="protein sequence ID" value="QJA84617.1"/>
    <property type="molecule type" value="Genomic_DNA"/>
</dbReference>
<evidence type="ECO:0000313" key="2">
    <source>
        <dbReference type="EMBL" id="QJA65992.1"/>
    </source>
</evidence>
<evidence type="ECO:0000313" key="3">
    <source>
        <dbReference type="EMBL" id="QJA84617.1"/>
    </source>
</evidence>
<reference evidence="1" key="1">
    <citation type="submission" date="2020-03" db="EMBL/GenBank/DDBJ databases">
        <title>The deep terrestrial virosphere.</title>
        <authorList>
            <person name="Holmfeldt K."/>
            <person name="Nilsson E."/>
            <person name="Simone D."/>
            <person name="Lopez-Fernandez M."/>
            <person name="Wu X."/>
            <person name="de Brujin I."/>
            <person name="Lundin D."/>
            <person name="Andersson A."/>
            <person name="Bertilsson S."/>
            <person name="Dopson M."/>
        </authorList>
    </citation>
    <scope>NUCLEOTIDE SEQUENCE</scope>
    <source>
        <strain evidence="3">MM415A00178</strain>
        <strain evidence="2">MM415B00368</strain>
        <strain evidence="1">TM448A01202</strain>
        <strain evidence="4">TM448B01602</strain>
    </source>
</reference>
<organism evidence="1">
    <name type="scientific">viral metagenome</name>
    <dbReference type="NCBI Taxonomy" id="1070528"/>
    <lineage>
        <taxon>unclassified sequences</taxon>
        <taxon>metagenomes</taxon>
        <taxon>organismal metagenomes</taxon>
    </lineage>
</organism>
<protein>
    <submittedName>
        <fullName evidence="1">Uncharacterized protein</fullName>
    </submittedName>
</protein>
<dbReference type="EMBL" id="MT144792">
    <property type="protein sequence ID" value="QJH99487.1"/>
    <property type="molecule type" value="Genomic_DNA"/>
</dbReference>
<proteinExistence type="predicted"/>
<name>A0A6H1ZN17_9ZZZZ</name>
<dbReference type="EMBL" id="MT144111">
    <property type="protein sequence ID" value="QJA48954.1"/>
    <property type="molecule type" value="Genomic_DNA"/>
</dbReference>